<protein>
    <recommendedName>
        <fullName evidence="3">DUF3025 domain-containing protein</fullName>
    </recommendedName>
</protein>
<dbReference type="InterPro" id="IPR021390">
    <property type="entry name" value="DUF3025"/>
</dbReference>
<evidence type="ECO:0008006" key="3">
    <source>
        <dbReference type="Google" id="ProtNLM"/>
    </source>
</evidence>
<evidence type="ECO:0000313" key="2">
    <source>
        <dbReference type="Proteomes" id="UP000194432"/>
    </source>
</evidence>
<dbReference type="KEGG" id="acin:CBP34_02810"/>
<keyword evidence="2" id="KW-1185">Reference proteome</keyword>
<dbReference type="AlphaFoldDB" id="A0A240TYY3"/>
<sequence>MAAGLAAVDWGAVWLAPWRANGEPVVQQILDGEAVHSALQAAPSAVGARIRFVPQTDLPDGTAYEQFIFDTGRVPTRDNLHDFFNGLVWLQFPLTKRRLNQLQAQAIAADGVRAVRGPLRDALTVLDENGAVLDAPAPLWQALAARDWRRLFVDLRPLWREARLVLFGHALLEKLVFPRKPITAHVYQAQAAIDLVASLDAWLAQELQPERLVAKPFVPLPVLGIPGWWPGNENFSFYDDSLVFRSAPRKSNHTMGSAAL</sequence>
<dbReference type="Proteomes" id="UP000194432">
    <property type="component" value="Chromosome 1"/>
</dbReference>
<evidence type="ECO:0000313" key="1">
    <source>
        <dbReference type="EMBL" id="ART50815.1"/>
    </source>
</evidence>
<dbReference type="EMBL" id="CP021361">
    <property type="protein sequence ID" value="ART50815.1"/>
    <property type="molecule type" value="Genomic_DNA"/>
</dbReference>
<dbReference type="Pfam" id="PF11227">
    <property type="entry name" value="DUF3025"/>
    <property type="match status" value="1"/>
</dbReference>
<gene>
    <name evidence="1" type="ORF">CBP34_02810</name>
</gene>
<reference evidence="1 2" key="1">
    <citation type="submission" date="2017-05" db="EMBL/GenBank/DDBJ databases">
        <title>Polyphasic characterization of four soil-derived phenanthrene-degrading Acidovorax strains and proposal of Acidovorax phenanthrenivorans sp. nov.</title>
        <authorList>
            <person name="Singleton D.R."/>
            <person name="Lee J."/>
            <person name="Dickey A.N."/>
            <person name="Stroud A."/>
            <person name="Scholl E.H."/>
            <person name="Wright F.A."/>
            <person name="Aitken M.D."/>
        </authorList>
    </citation>
    <scope>NUCLEOTIDE SEQUENCE [LARGE SCALE GENOMIC DNA]</scope>
    <source>
        <strain evidence="1">NA3</strain>
    </source>
</reference>
<proteinExistence type="predicted"/>
<organism evidence="1 2">
    <name type="scientific">Acidovorax carolinensis</name>
    <dbReference type="NCBI Taxonomy" id="553814"/>
    <lineage>
        <taxon>Bacteria</taxon>
        <taxon>Pseudomonadati</taxon>
        <taxon>Pseudomonadota</taxon>
        <taxon>Betaproteobacteria</taxon>
        <taxon>Burkholderiales</taxon>
        <taxon>Comamonadaceae</taxon>
        <taxon>Acidovorax</taxon>
    </lineage>
</organism>
<accession>A0A240TYY3</accession>
<name>A0A240TYY3_9BURK</name>